<keyword evidence="4" id="KW-0812">Transmembrane</keyword>
<evidence type="ECO:0000256" key="4">
    <source>
        <dbReference type="SAM" id="Phobius"/>
    </source>
</evidence>
<dbReference type="AlphaFoldDB" id="A0AA48HYX2"/>
<dbReference type="PANTHER" id="PTHR32347:SF14">
    <property type="entry name" value="EFFLUX SYSTEM COMPONENT YKNX-RELATED"/>
    <property type="match status" value="1"/>
</dbReference>
<proteinExistence type="predicted"/>
<dbReference type="Gene3D" id="1.10.287.470">
    <property type="entry name" value="Helix hairpin bin"/>
    <property type="match status" value="1"/>
</dbReference>
<dbReference type="Gene3D" id="2.40.30.170">
    <property type="match status" value="1"/>
</dbReference>
<reference evidence="5" key="1">
    <citation type="submission" date="2023-01" db="EMBL/GenBank/DDBJ databases">
        <title>Complete genome sequence of Planctobacterium marinum strain Dej080120_11.</title>
        <authorList>
            <person name="Ueki S."/>
            <person name="Maruyama F."/>
        </authorList>
    </citation>
    <scope>NUCLEOTIDE SEQUENCE</scope>
    <source>
        <strain evidence="5">Dej080120_11</strain>
    </source>
</reference>
<keyword evidence="4" id="KW-0472">Membrane</keyword>
<comment type="subcellular location">
    <subcellularLocation>
        <location evidence="1">Cell envelope</location>
    </subcellularLocation>
</comment>
<dbReference type="Gene3D" id="2.40.50.100">
    <property type="match status" value="1"/>
</dbReference>
<dbReference type="InterPro" id="IPR050465">
    <property type="entry name" value="UPF0194_transport"/>
</dbReference>
<evidence type="ECO:0000256" key="1">
    <source>
        <dbReference type="ARBA" id="ARBA00004196"/>
    </source>
</evidence>
<keyword evidence="4" id="KW-1133">Transmembrane helix</keyword>
<gene>
    <name evidence="5" type="ORF">MACH26_26860</name>
</gene>
<dbReference type="PANTHER" id="PTHR32347">
    <property type="entry name" value="EFFLUX SYSTEM COMPONENT YKNX-RELATED"/>
    <property type="match status" value="1"/>
</dbReference>
<feature type="transmembrane region" description="Helical" evidence="4">
    <location>
        <begin position="36"/>
        <end position="54"/>
    </location>
</feature>
<organism evidence="5 6">
    <name type="scientific">Planctobacterium marinum</name>
    <dbReference type="NCBI Taxonomy" id="1631968"/>
    <lineage>
        <taxon>Bacteria</taxon>
        <taxon>Pseudomonadati</taxon>
        <taxon>Pseudomonadota</taxon>
        <taxon>Gammaproteobacteria</taxon>
        <taxon>Alteromonadales</taxon>
        <taxon>Alteromonadaceae</taxon>
        <taxon>Planctobacterium</taxon>
    </lineage>
</organism>
<feature type="coiled-coil region" evidence="3">
    <location>
        <begin position="125"/>
        <end position="152"/>
    </location>
</feature>
<dbReference type="EMBL" id="AP027272">
    <property type="protein sequence ID" value="BDX07165.1"/>
    <property type="molecule type" value="Genomic_DNA"/>
</dbReference>
<evidence type="ECO:0000256" key="3">
    <source>
        <dbReference type="SAM" id="Coils"/>
    </source>
</evidence>
<dbReference type="Gene3D" id="2.40.420.20">
    <property type="match status" value="1"/>
</dbReference>
<evidence type="ECO:0000313" key="6">
    <source>
        <dbReference type="Proteomes" id="UP001333710"/>
    </source>
</evidence>
<dbReference type="RefSeq" id="WP_425325579.1">
    <property type="nucleotide sequence ID" value="NZ_AP027272.1"/>
</dbReference>
<name>A0AA48HYX2_9ALTE</name>
<keyword evidence="6" id="KW-1185">Reference proteome</keyword>
<feature type="coiled-coil region" evidence="3">
    <location>
        <begin position="195"/>
        <end position="254"/>
    </location>
</feature>
<accession>A0AA48HYX2</accession>
<dbReference type="GO" id="GO:0030313">
    <property type="term" value="C:cell envelope"/>
    <property type="evidence" value="ECO:0007669"/>
    <property type="project" value="UniProtKB-SubCell"/>
</dbReference>
<keyword evidence="2 3" id="KW-0175">Coiled coil</keyword>
<evidence type="ECO:0000256" key="2">
    <source>
        <dbReference type="ARBA" id="ARBA00023054"/>
    </source>
</evidence>
<dbReference type="KEGG" id="pmaw:MACH26_26860"/>
<dbReference type="Proteomes" id="UP001333710">
    <property type="component" value="Chromosome"/>
</dbReference>
<evidence type="ECO:0000313" key="5">
    <source>
        <dbReference type="EMBL" id="BDX07165.1"/>
    </source>
</evidence>
<protein>
    <submittedName>
        <fullName evidence="5">RND transporter MFP subunit</fullName>
    </submittedName>
</protein>
<sequence length="432" mass="47598">MTNQGMHTGGNDTKIRDTGAQDVVMNTTPRRKKIKLLFTAAVLVIAGVSANAFINSSDASISMARSAVQIATVERGVLMRDIVATGRVVAANAPQLYSPEKGFVNLQVKAGEDVIQGQIVATVESPELDNQLKQERSELARLEGEFARQELDTRRQTLTITKQADLAKLDLVAADREHRRAQLSIKDHLINQIDLEKAKDELARAQVTFKHAEQEVELAKDTLAFELESVRNTIERQRLVVSELERQVEALTIKASVNGMVGSLFVQDRALVAANDTLMTLVDLSAYEAEINVPESYANDLGLGMDVELKLANRTVTGSLSAISPEVTERQVTARVKFDHDASMNIRQNQQLSARVLLEQRQDVLKVRRGSFTQAGGFVAYRLDGDVARRIDIRIGATSMREVELLSGVQPGDQLIISNYDEFAQAPAILLR</sequence>